<dbReference type="InterPro" id="IPR015424">
    <property type="entry name" value="PyrdxlP-dep_Trfase"/>
</dbReference>
<dbReference type="AlphaFoldDB" id="A0A369VUW6"/>
<evidence type="ECO:0000256" key="1">
    <source>
        <dbReference type="ARBA" id="ARBA00001933"/>
    </source>
</evidence>
<feature type="domain" description="Aminotransferase class I/classII large" evidence="4">
    <location>
        <begin position="127"/>
        <end position="314"/>
    </location>
</feature>
<comment type="similarity">
    <text evidence="3">Belongs to the class-I pyridoxal-phosphate-dependent aminotransferase family.</text>
</comment>
<dbReference type="GO" id="GO:0030170">
    <property type="term" value="F:pyridoxal phosphate binding"/>
    <property type="evidence" value="ECO:0007669"/>
    <property type="project" value="InterPro"/>
</dbReference>
<dbReference type="PROSITE" id="PS00105">
    <property type="entry name" value="AA_TRANSFER_CLASS_1"/>
    <property type="match status" value="1"/>
</dbReference>
<dbReference type="Pfam" id="PF00155">
    <property type="entry name" value="Aminotran_1_2"/>
    <property type="match status" value="1"/>
</dbReference>
<dbReference type="InterPro" id="IPR004838">
    <property type="entry name" value="NHTrfase_class1_PyrdxlP-BS"/>
</dbReference>
<sequence>MAMAAAMRQAESHHFLRHGGRLDAARAAWPDAPGPWIDLSTGINPKPWQPAAPIPHDLGPLPDAGALLALEAAAAAHFGVAAERVAAVPGSEIALRLLPAIGLPEPIGSVGPGYRTHRDVARGSGEPRTLLLANPNNPDGRLHRPDALLALVEQQRGREGWLVVDEAFADVHEGAGIAAPLTPDDPVIVLRSFGKFFGLAGLRLGFVIAPPAVLARFRAYLGDWPVSAQAIAWGTAAYADGSWIADTRASLREQAGRLDALLRRHGLEAQGACPLFRLVDHRDAGAVFERLSRRGILTRPFEDRPSWLRFGLPADGAAFDRLDKALAGG</sequence>
<dbReference type="SUPFAM" id="SSF53383">
    <property type="entry name" value="PLP-dependent transferases"/>
    <property type="match status" value="1"/>
</dbReference>
<dbReference type="PANTHER" id="PTHR42885:SF1">
    <property type="entry name" value="THREONINE-PHOSPHATE DECARBOXYLASE"/>
    <property type="match status" value="1"/>
</dbReference>
<organism evidence="5 6">
    <name type="scientific">Sphingomonas aracearum</name>
    <dbReference type="NCBI Taxonomy" id="2283317"/>
    <lineage>
        <taxon>Bacteria</taxon>
        <taxon>Pseudomonadati</taxon>
        <taxon>Pseudomonadota</taxon>
        <taxon>Alphaproteobacteria</taxon>
        <taxon>Sphingomonadales</taxon>
        <taxon>Sphingomonadaceae</taxon>
        <taxon>Sphingomonas</taxon>
    </lineage>
</organism>
<evidence type="ECO:0000256" key="3">
    <source>
        <dbReference type="RuleBase" id="RU000481"/>
    </source>
</evidence>
<dbReference type="InterPro" id="IPR004839">
    <property type="entry name" value="Aminotransferase_I/II_large"/>
</dbReference>
<protein>
    <recommendedName>
        <fullName evidence="3">Aminotransferase</fullName>
        <ecNumber evidence="3">2.6.1.-</ecNumber>
    </recommendedName>
</protein>
<dbReference type="GO" id="GO:0008483">
    <property type="term" value="F:transaminase activity"/>
    <property type="evidence" value="ECO:0007669"/>
    <property type="project" value="UniProtKB-KW"/>
</dbReference>
<comment type="caution">
    <text evidence="5">The sequence shown here is derived from an EMBL/GenBank/DDBJ whole genome shotgun (WGS) entry which is preliminary data.</text>
</comment>
<dbReference type="EMBL" id="QQNB01000002">
    <property type="protein sequence ID" value="RDE05649.1"/>
    <property type="molecule type" value="Genomic_DNA"/>
</dbReference>
<dbReference type="CDD" id="cd00609">
    <property type="entry name" value="AAT_like"/>
    <property type="match status" value="1"/>
</dbReference>
<gene>
    <name evidence="5" type="ORF">DVW87_10540</name>
</gene>
<keyword evidence="2" id="KW-0663">Pyridoxal phosphate</keyword>
<evidence type="ECO:0000313" key="6">
    <source>
        <dbReference type="Proteomes" id="UP000253918"/>
    </source>
</evidence>
<keyword evidence="6" id="KW-1185">Reference proteome</keyword>
<reference evidence="5 6" key="1">
    <citation type="submission" date="2018-07" db="EMBL/GenBank/DDBJ databases">
        <title>a novel species of Sphingomonas isolated from the rhizosphere soil of Araceae plant.</title>
        <authorList>
            <person name="Zhiyong W."/>
            <person name="Qinglan Z."/>
            <person name="Zhiwei F."/>
            <person name="Ding X."/>
            <person name="Gejiao W."/>
            <person name="Shixue Z."/>
        </authorList>
    </citation>
    <scope>NUCLEOTIDE SEQUENCE [LARGE SCALE GENOMIC DNA]</scope>
    <source>
        <strain evidence="5 6">WZY 27</strain>
    </source>
</reference>
<dbReference type="PANTHER" id="PTHR42885">
    <property type="entry name" value="HISTIDINOL-PHOSPHATE AMINOTRANSFERASE-RELATED"/>
    <property type="match status" value="1"/>
</dbReference>
<dbReference type="InterPro" id="IPR015421">
    <property type="entry name" value="PyrdxlP-dep_Trfase_major"/>
</dbReference>
<evidence type="ECO:0000259" key="4">
    <source>
        <dbReference type="Pfam" id="PF00155"/>
    </source>
</evidence>
<accession>A0A369VUW6</accession>
<keyword evidence="3 5" id="KW-0808">Transferase</keyword>
<dbReference type="EC" id="2.6.1.-" evidence="3"/>
<proteinExistence type="inferred from homology"/>
<comment type="cofactor">
    <cofactor evidence="1 3">
        <name>pyridoxal 5'-phosphate</name>
        <dbReference type="ChEBI" id="CHEBI:597326"/>
    </cofactor>
</comment>
<evidence type="ECO:0000313" key="5">
    <source>
        <dbReference type="EMBL" id="RDE05649.1"/>
    </source>
</evidence>
<dbReference type="InterPro" id="IPR015422">
    <property type="entry name" value="PyrdxlP-dep_Trfase_small"/>
</dbReference>
<dbReference type="Gene3D" id="3.40.640.10">
    <property type="entry name" value="Type I PLP-dependent aspartate aminotransferase-like (Major domain)"/>
    <property type="match status" value="1"/>
</dbReference>
<dbReference type="Proteomes" id="UP000253918">
    <property type="component" value="Unassembled WGS sequence"/>
</dbReference>
<evidence type="ECO:0000256" key="2">
    <source>
        <dbReference type="ARBA" id="ARBA00022898"/>
    </source>
</evidence>
<dbReference type="Gene3D" id="3.90.1150.10">
    <property type="entry name" value="Aspartate Aminotransferase, domain 1"/>
    <property type="match status" value="1"/>
</dbReference>
<name>A0A369VUW6_9SPHN</name>
<dbReference type="OrthoDB" id="9799304at2"/>
<keyword evidence="3 5" id="KW-0032">Aminotransferase</keyword>